<evidence type="ECO:0000256" key="1">
    <source>
        <dbReference type="SAM" id="MobiDB-lite"/>
    </source>
</evidence>
<proteinExistence type="predicted"/>
<reference evidence="2" key="1">
    <citation type="journal article" date="2023" name="Mol. Phylogenet. Evol.">
        <title>Genome-scale phylogeny and comparative genomics of the fungal order Sordariales.</title>
        <authorList>
            <person name="Hensen N."/>
            <person name="Bonometti L."/>
            <person name="Westerberg I."/>
            <person name="Brannstrom I.O."/>
            <person name="Guillou S."/>
            <person name="Cros-Aarteil S."/>
            <person name="Calhoun S."/>
            <person name="Haridas S."/>
            <person name="Kuo A."/>
            <person name="Mondo S."/>
            <person name="Pangilinan J."/>
            <person name="Riley R."/>
            <person name="LaButti K."/>
            <person name="Andreopoulos B."/>
            <person name="Lipzen A."/>
            <person name="Chen C."/>
            <person name="Yan M."/>
            <person name="Daum C."/>
            <person name="Ng V."/>
            <person name="Clum A."/>
            <person name="Steindorff A."/>
            <person name="Ohm R.A."/>
            <person name="Martin F."/>
            <person name="Silar P."/>
            <person name="Natvig D.O."/>
            <person name="Lalanne C."/>
            <person name="Gautier V."/>
            <person name="Ament-Velasquez S.L."/>
            <person name="Kruys A."/>
            <person name="Hutchinson M.I."/>
            <person name="Powell A.J."/>
            <person name="Barry K."/>
            <person name="Miller A.N."/>
            <person name="Grigoriev I.V."/>
            <person name="Debuchy R."/>
            <person name="Gladieux P."/>
            <person name="Hiltunen Thoren M."/>
            <person name="Johannesson H."/>
        </authorList>
    </citation>
    <scope>NUCLEOTIDE SEQUENCE</scope>
    <source>
        <strain evidence="2">CBS 314.62</strain>
    </source>
</reference>
<keyword evidence="3" id="KW-1185">Reference proteome</keyword>
<feature type="region of interest" description="Disordered" evidence="1">
    <location>
        <begin position="163"/>
        <end position="186"/>
    </location>
</feature>
<accession>A0AAE0WZY0</accession>
<dbReference type="AlphaFoldDB" id="A0AAE0WZY0"/>
<evidence type="ECO:0000313" key="2">
    <source>
        <dbReference type="EMBL" id="KAK3681690.1"/>
    </source>
</evidence>
<evidence type="ECO:0000313" key="3">
    <source>
        <dbReference type="Proteomes" id="UP001270362"/>
    </source>
</evidence>
<sequence>MPLLVNTVGVDAMQEKIVYIFHMAALELGYAVLTFEGPGQGILLAGRTCPSGRTDFRLAQRADARRDHHDVHRRRVRAGRAVGQVRRAAEVVRRADAVGVGPEVLNARRQRRGRHVPPAGTVHLCRHRRQRVPAQGQVPGVRDGCTFLAVLLARGQRHDGRRGAGRCAAGQEGGVGPTARAGCSPT</sequence>
<reference evidence="2" key="2">
    <citation type="submission" date="2023-06" db="EMBL/GenBank/DDBJ databases">
        <authorList>
            <consortium name="Lawrence Berkeley National Laboratory"/>
            <person name="Haridas S."/>
            <person name="Hensen N."/>
            <person name="Bonometti L."/>
            <person name="Westerberg I."/>
            <person name="Brannstrom I.O."/>
            <person name="Guillou S."/>
            <person name="Cros-Aarteil S."/>
            <person name="Calhoun S."/>
            <person name="Kuo A."/>
            <person name="Mondo S."/>
            <person name="Pangilinan J."/>
            <person name="Riley R."/>
            <person name="Labutti K."/>
            <person name="Andreopoulos B."/>
            <person name="Lipzen A."/>
            <person name="Chen C."/>
            <person name="Yanf M."/>
            <person name="Daum C."/>
            <person name="Ng V."/>
            <person name="Clum A."/>
            <person name="Steindorff A."/>
            <person name="Ohm R."/>
            <person name="Martin F."/>
            <person name="Silar P."/>
            <person name="Natvig D."/>
            <person name="Lalanne C."/>
            <person name="Gautier V."/>
            <person name="Ament-Velasquez S.L."/>
            <person name="Kruys A."/>
            <person name="Hutchinson M.I."/>
            <person name="Powell A.J."/>
            <person name="Barry K."/>
            <person name="Miller A.N."/>
            <person name="Grigoriev I.V."/>
            <person name="Debuchy R."/>
            <person name="Gladieux P."/>
            <person name="Thoren M.H."/>
            <person name="Johannesson H."/>
        </authorList>
    </citation>
    <scope>NUCLEOTIDE SEQUENCE</scope>
    <source>
        <strain evidence="2">CBS 314.62</strain>
    </source>
</reference>
<dbReference type="EMBL" id="JAULSO010000006">
    <property type="protein sequence ID" value="KAK3681690.1"/>
    <property type="molecule type" value="Genomic_DNA"/>
</dbReference>
<gene>
    <name evidence="2" type="ORF">B0T22DRAFT_300076</name>
</gene>
<name>A0AAE0WZY0_9PEZI</name>
<comment type="caution">
    <text evidence="2">The sequence shown here is derived from an EMBL/GenBank/DDBJ whole genome shotgun (WGS) entry which is preliminary data.</text>
</comment>
<protein>
    <submittedName>
        <fullName evidence="2">Uncharacterized protein</fullName>
    </submittedName>
</protein>
<organism evidence="2 3">
    <name type="scientific">Podospora appendiculata</name>
    <dbReference type="NCBI Taxonomy" id="314037"/>
    <lineage>
        <taxon>Eukaryota</taxon>
        <taxon>Fungi</taxon>
        <taxon>Dikarya</taxon>
        <taxon>Ascomycota</taxon>
        <taxon>Pezizomycotina</taxon>
        <taxon>Sordariomycetes</taxon>
        <taxon>Sordariomycetidae</taxon>
        <taxon>Sordariales</taxon>
        <taxon>Podosporaceae</taxon>
        <taxon>Podospora</taxon>
    </lineage>
</organism>
<dbReference type="Proteomes" id="UP001270362">
    <property type="component" value="Unassembled WGS sequence"/>
</dbReference>